<sequence>MNGVCRLTKLLLLMDEYEGLAMLSAGNCDCRKTVAKTSSFTIWNSREEVVNGLNLEVHGRGQFLRSSADSTSSTTLHWSFPFRLCTWRYCHFEGSSSDREADFSGEPLAHSCILSS</sequence>
<name>A0ABD1YM29_9MARC</name>
<dbReference type="Proteomes" id="UP001605036">
    <property type="component" value="Unassembled WGS sequence"/>
</dbReference>
<keyword evidence="2" id="KW-1185">Reference proteome</keyword>
<evidence type="ECO:0000313" key="2">
    <source>
        <dbReference type="Proteomes" id="UP001605036"/>
    </source>
</evidence>
<accession>A0ABD1YM29</accession>
<organism evidence="1 2">
    <name type="scientific">Riccia fluitans</name>
    <dbReference type="NCBI Taxonomy" id="41844"/>
    <lineage>
        <taxon>Eukaryota</taxon>
        <taxon>Viridiplantae</taxon>
        <taxon>Streptophyta</taxon>
        <taxon>Embryophyta</taxon>
        <taxon>Marchantiophyta</taxon>
        <taxon>Marchantiopsida</taxon>
        <taxon>Marchantiidae</taxon>
        <taxon>Marchantiales</taxon>
        <taxon>Ricciaceae</taxon>
        <taxon>Riccia</taxon>
    </lineage>
</organism>
<comment type="caution">
    <text evidence="1">The sequence shown here is derived from an EMBL/GenBank/DDBJ whole genome shotgun (WGS) entry which is preliminary data.</text>
</comment>
<evidence type="ECO:0000313" key="1">
    <source>
        <dbReference type="EMBL" id="KAL2631760.1"/>
    </source>
</evidence>
<gene>
    <name evidence="1" type="ORF">R1flu_016446</name>
</gene>
<dbReference type="AlphaFoldDB" id="A0ABD1YM29"/>
<reference evidence="1 2" key="1">
    <citation type="submission" date="2024-09" db="EMBL/GenBank/DDBJ databases">
        <title>Chromosome-scale assembly of Riccia fluitans.</title>
        <authorList>
            <person name="Paukszto L."/>
            <person name="Sawicki J."/>
            <person name="Karawczyk K."/>
            <person name="Piernik-Szablinska J."/>
            <person name="Szczecinska M."/>
            <person name="Mazdziarz M."/>
        </authorList>
    </citation>
    <scope>NUCLEOTIDE SEQUENCE [LARGE SCALE GENOMIC DNA]</scope>
    <source>
        <strain evidence="1">Rf_01</strain>
        <tissue evidence="1">Aerial parts of the thallus</tissue>
    </source>
</reference>
<protein>
    <submittedName>
        <fullName evidence="1">Uncharacterized protein</fullName>
    </submittedName>
</protein>
<dbReference type="EMBL" id="JBHFFA010000004">
    <property type="protein sequence ID" value="KAL2631760.1"/>
    <property type="molecule type" value="Genomic_DNA"/>
</dbReference>
<proteinExistence type="predicted"/>